<dbReference type="SUPFAM" id="SSF55729">
    <property type="entry name" value="Acyl-CoA N-acyltransferases (Nat)"/>
    <property type="match status" value="1"/>
</dbReference>
<dbReference type="Gene3D" id="3.40.630.30">
    <property type="match status" value="1"/>
</dbReference>
<dbReference type="InterPro" id="IPR016181">
    <property type="entry name" value="Acyl_CoA_acyltransferase"/>
</dbReference>
<sequence>MSDIILKHIDVNDGIEVLDMIREIGPGENGFENRYYDMPIAFFSEFKKDRVNEAKGIGLLPGYVRQSFYILYIEGKPVGCSKLRHSLTNNLLKKGGHIGYSIRPSEREKGYGNIILKETLKKAKKLKLNKVLVTCNEDNIASSKIIEYNGGVLKNIDEGICRYWIKVL</sequence>
<keyword evidence="2" id="KW-0808">Transferase</keyword>
<gene>
    <name evidence="2" type="ORF">SAMN05444401_1220</name>
</gene>
<dbReference type="OrthoDB" id="9810615at2"/>
<organism evidence="2 3">
    <name type="scientific">Clostridium amylolyticum</name>
    <dbReference type="NCBI Taxonomy" id="1121298"/>
    <lineage>
        <taxon>Bacteria</taxon>
        <taxon>Bacillati</taxon>
        <taxon>Bacillota</taxon>
        <taxon>Clostridia</taxon>
        <taxon>Eubacteriales</taxon>
        <taxon>Clostridiaceae</taxon>
        <taxon>Clostridium</taxon>
    </lineage>
</organism>
<evidence type="ECO:0000259" key="1">
    <source>
        <dbReference type="PROSITE" id="PS51186"/>
    </source>
</evidence>
<dbReference type="Proteomes" id="UP000184080">
    <property type="component" value="Unassembled WGS sequence"/>
</dbReference>
<dbReference type="PANTHER" id="PTHR39173:SF1">
    <property type="entry name" value="ACETYLTRANSFERASE"/>
    <property type="match status" value="1"/>
</dbReference>
<proteinExistence type="predicted"/>
<dbReference type="PANTHER" id="PTHR39173">
    <property type="entry name" value="ACETYLTRANSFERASE"/>
    <property type="match status" value="1"/>
</dbReference>
<dbReference type="RefSeq" id="WP_073004601.1">
    <property type="nucleotide sequence ID" value="NZ_FQZO01000001.1"/>
</dbReference>
<accession>A0A1M6CS57</accession>
<keyword evidence="3" id="KW-1185">Reference proteome</keyword>
<dbReference type="PROSITE" id="PS51186">
    <property type="entry name" value="GNAT"/>
    <property type="match status" value="1"/>
</dbReference>
<dbReference type="EMBL" id="FQZO01000001">
    <property type="protein sequence ID" value="SHI63925.1"/>
    <property type="molecule type" value="Genomic_DNA"/>
</dbReference>
<feature type="domain" description="N-acetyltransferase" evidence="1">
    <location>
        <begin position="15"/>
        <end position="168"/>
    </location>
</feature>
<evidence type="ECO:0000313" key="2">
    <source>
        <dbReference type="EMBL" id="SHI63925.1"/>
    </source>
</evidence>
<dbReference type="STRING" id="1121298.SAMN05444401_1220"/>
<name>A0A1M6CS57_9CLOT</name>
<evidence type="ECO:0000313" key="3">
    <source>
        <dbReference type="Proteomes" id="UP000184080"/>
    </source>
</evidence>
<dbReference type="InterPro" id="IPR000182">
    <property type="entry name" value="GNAT_dom"/>
</dbReference>
<dbReference type="Pfam" id="PF13302">
    <property type="entry name" value="Acetyltransf_3"/>
    <property type="match status" value="1"/>
</dbReference>
<dbReference type="GO" id="GO:0016747">
    <property type="term" value="F:acyltransferase activity, transferring groups other than amino-acyl groups"/>
    <property type="evidence" value="ECO:0007669"/>
    <property type="project" value="InterPro"/>
</dbReference>
<protein>
    <submittedName>
        <fullName evidence="2">Predicted acetyltransferase</fullName>
    </submittedName>
</protein>
<reference evidence="2 3" key="1">
    <citation type="submission" date="2016-11" db="EMBL/GenBank/DDBJ databases">
        <authorList>
            <person name="Jaros S."/>
            <person name="Januszkiewicz K."/>
            <person name="Wedrychowicz H."/>
        </authorList>
    </citation>
    <scope>NUCLEOTIDE SEQUENCE [LARGE SCALE GENOMIC DNA]</scope>
    <source>
        <strain evidence="2 3">DSM 21864</strain>
    </source>
</reference>
<dbReference type="AlphaFoldDB" id="A0A1M6CS57"/>